<reference evidence="1" key="1">
    <citation type="submission" date="2018-02" db="EMBL/GenBank/DDBJ databases">
        <title>Rhizophora mucronata_Transcriptome.</title>
        <authorList>
            <person name="Meera S.P."/>
            <person name="Sreeshan A."/>
            <person name="Augustine A."/>
        </authorList>
    </citation>
    <scope>NUCLEOTIDE SEQUENCE</scope>
    <source>
        <tissue evidence="1">Leaf</tissue>
    </source>
</reference>
<proteinExistence type="predicted"/>
<evidence type="ECO:0000313" key="1">
    <source>
        <dbReference type="EMBL" id="MBX56010.1"/>
    </source>
</evidence>
<accession>A0A2P2PML3</accession>
<dbReference type="EMBL" id="GGEC01075526">
    <property type="protein sequence ID" value="MBX56010.1"/>
    <property type="molecule type" value="Transcribed_RNA"/>
</dbReference>
<protein>
    <submittedName>
        <fullName evidence="1">Uncharacterized protein</fullName>
    </submittedName>
</protein>
<dbReference type="AlphaFoldDB" id="A0A2P2PML3"/>
<organism evidence="1">
    <name type="scientific">Rhizophora mucronata</name>
    <name type="common">Asiatic mangrove</name>
    <dbReference type="NCBI Taxonomy" id="61149"/>
    <lineage>
        <taxon>Eukaryota</taxon>
        <taxon>Viridiplantae</taxon>
        <taxon>Streptophyta</taxon>
        <taxon>Embryophyta</taxon>
        <taxon>Tracheophyta</taxon>
        <taxon>Spermatophyta</taxon>
        <taxon>Magnoliopsida</taxon>
        <taxon>eudicotyledons</taxon>
        <taxon>Gunneridae</taxon>
        <taxon>Pentapetalae</taxon>
        <taxon>rosids</taxon>
        <taxon>fabids</taxon>
        <taxon>Malpighiales</taxon>
        <taxon>Rhizophoraceae</taxon>
        <taxon>Rhizophora</taxon>
    </lineage>
</organism>
<name>A0A2P2PML3_RHIMU</name>
<sequence length="60" mass="6845">MTKGNYTFVKGKNKTLPAKGRKNCTSFNAKPKKRNAKLFGKLLCSEHPRNNWTLLPLLLK</sequence>